<keyword evidence="1" id="KW-0472">Membrane</keyword>
<name>A0ABX7MAD0_9RHOO</name>
<dbReference type="Proteomes" id="UP000663570">
    <property type="component" value="Chromosome"/>
</dbReference>
<evidence type="ECO:0000313" key="3">
    <source>
        <dbReference type="Proteomes" id="UP000663570"/>
    </source>
</evidence>
<sequence>MRVLVIVFLVLIVASLASALGFLLKDRGAGQRTAMALSIRVGMSLLLFLLLMASYHFGLINGRL</sequence>
<reference evidence="2 3" key="1">
    <citation type="submission" date="2021-02" db="EMBL/GenBank/DDBJ databases">
        <title>Niveibacterium changnyeongensis HC41.</title>
        <authorList>
            <person name="Kang M."/>
        </authorList>
    </citation>
    <scope>NUCLEOTIDE SEQUENCE [LARGE SCALE GENOMIC DNA]</scope>
    <source>
        <strain evidence="2 3">HC41</strain>
    </source>
</reference>
<keyword evidence="3" id="KW-1185">Reference proteome</keyword>
<dbReference type="Pfam" id="PF11137">
    <property type="entry name" value="DUF2909"/>
    <property type="match status" value="1"/>
</dbReference>
<protein>
    <submittedName>
        <fullName evidence="2">DUF2909 domain-containing protein</fullName>
    </submittedName>
</protein>
<dbReference type="InterPro" id="IPR021313">
    <property type="entry name" value="DUF2909"/>
</dbReference>
<organism evidence="2 3">
    <name type="scientific">Niveibacterium microcysteis</name>
    <dbReference type="NCBI Taxonomy" id="2811415"/>
    <lineage>
        <taxon>Bacteria</taxon>
        <taxon>Pseudomonadati</taxon>
        <taxon>Pseudomonadota</taxon>
        <taxon>Betaproteobacteria</taxon>
        <taxon>Rhodocyclales</taxon>
        <taxon>Rhodocyclaceae</taxon>
        <taxon>Niveibacterium</taxon>
    </lineage>
</organism>
<keyword evidence="1" id="KW-0812">Transmembrane</keyword>
<evidence type="ECO:0000256" key="1">
    <source>
        <dbReference type="SAM" id="Phobius"/>
    </source>
</evidence>
<proteinExistence type="predicted"/>
<keyword evidence="1" id="KW-1133">Transmembrane helix</keyword>
<accession>A0ABX7MAD0</accession>
<dbReference type="RefSeq" id="WP_172201071.1">
    <property type="nucleotide sequence ID" value="NZ_CP071060.1"/>
</dbReference>
<feature type="transmembrane region" description="Helical" evidence="1">
    <location>
        <begin position="35"/>
        <end position="58"/>
    </location>
</feature>
<evidence type="ECO:0000313" key="2">
    <source>
        <dbReference type="EMBL" id="QSI77614.1"/>
    </source>
</evidence>
<dbReference type="EMBL" id="CP071060">
    <property type="protein sequence ID" value="QSI77614.1"/>
    <property type="molecule type" value="Genomic_DNA"/>
</dbReference>
<gene>
    <name evidence="2" type="ORF">JY500_02855</name>
</gene>